<organism evidence="1 2">
    <name type="scientific">Aristolochia fimbriata</name>
    <name type="common">White veined hardy Dutchman's pipe vine</name>
    <dbReference type="NCBI Taxonomy" id="158543"/>
    <lineage>
        <taxon>Eukaryota</taxon>
        <taxon>Viridiplantae</taxon>
        <taxon>Streptophyta</taxon>
        <taxon>Embryophyta</taxon>
        <taxon>Tracheophyta</taxon>
        <taxon>Spermatophyta</taxon>
        <taxon>Magnoliopsida</taxon>
        <taxon>Magnoliidae</taxon>
        <taxon>Piperales</taxon>
        <taxon>Aristolochiaceae</taxon>
        <taxon>Aristolochia</taxon>
    </lineage>
</organism>
<sequence>MQKHRLQSLKDYLTYFSIGSSCKKAQQLERNIFNNAGESLSAEKKLVQFDKIFAAYHNARSCIRNDLVTAGEADNVKDDLSGLDKAISNVLSMCTVERNQLLISSAKSKLAKHRDEKSEKVTKPEELVRLYDLLIQSTADLCDLVNSGRDRTPEEVAFAEEYTIKSLAFRAERCFYLAKSYSLAGIRTEAYVLYCHAGSLADQVVHGLQSANNFDQELVQELKALSINSRSNSCIEHAAGIAEEEKTQEKLTKGVSKISLKGVEKAEKFLLDNLDNYVSAVGDPNSKGIARITSFPPAFQAVPCNPIVLDVAFNSIDFPSLEDRMKKDKKGIFSRLWGS</sequence>
<dbReference type="EMBL" id="JAINDJ010000006">
    <property type="protein sequence ID" value="KAG9443293.1"/>
    <property type="molecule type" value="Genomic_DNA"/>
</dbReference>
<protein>
    <recommendedName>
        <fullName evidence="3">Signal recognition particle subunit SRP68</fullName>
    </recommendedName>
</protein>
<dbReference type="PANTHER" id="PTHR12860">
    <property type="entry name" value="SIGNAL RECOGNITION PARTICLE 68 KDA PROTEIN"/>
    <property type="match status" value="1"/>
</dbReference>
<name>A0AAV7E3Y9_ARIFI</name>
<dbReference type="Proteomes" id="UP000825729">
    <property type="component" value="Unassembled WGS sequence"/>
</dbReference>
<dbReference type="AlphaFoldDB" id="A0AAV7E3Y9"/>
<dbReference type="GO" id="GO:0006614">
    <property type="term" value="P:SRP-dependent cotranslational protein targeting to membrane"/>
    <property type="evidence" value="ECO:0007669"/>
    <property type="project" value="InterPro"/>
</dbReference>
<dbReference type="GO" id="GO:0005786">
    <property type="term" value="C:signal recognition particle, endoplasmic reticulum targeting"/>
    <property type="evidence" value="ECO:0007669"/>
    <property type="project" value="InterPro"/>
</dbReference>
<dbReference type="GO" id="GO:0008312">
    <property type="term" value="F:7S RNA binding"/>
    <property type="evidence" value="ECO:0007669"/>
    <property type="project" value="InterPro"/>
</dbReference>
<proteinExistence type="predicted"/>
<dbReference type="InterPro" id="IPR026258">
    <property type="entry name" value="SRP68"/>
</dbReference>
<reference evidence="1 2" key="1">
    <citation type="submission" date="2021-07" db="EMBL/GenBank/DDBJ databases">
        <title>The Aristolochia fimbriata genome: insights into angiosperm evolution, floral development and chemical biosynthesis.</title>
        <authorList>
            <person name="Jiao Y."/>
        </authorList>
    </citation>
    <scope>NUCLEOTIDE SEQUENCE [LARGE SCALE GENOMIC DNA]</scope>
    <source>
        <strain evidence="1">IBCAS-2021</strain>
        <tissue evidence="1">Leaf</tissue>
    </source>
</reference>
<keyword evidence="2" id="KW-1185">Reference proteome</keyword>
<evidence type="ECO:0000313" key="2">
    <source>
        <dbReference type="Proteomes" id="UP000825729"/>
    </source>
</evidence>
<evidence type="ECO:0000313" key="1">
    <source>
        <dbReference type="EMBL" id="KAG9443293.1"/>
    </source>
</evidence>
<accession>A0AAV7E3Y9</accession>
<dbReference type="Pfam" id="PF16969">
    <property type="entry name" value="SRP68"/>
    <property type="match status" value="1"/>
</dbReference>
<gene>
    <name evidence="1" type="ORF">H6P81_014633</name>
</gene>
<dbReference type="GO" id="GO:0005047">
    <property type="term" value="F:signal recognition particle binding"/>
    <property type="evidence" value="ECO:0007669"/>
    <property type="project" value="InterPro"/>
</dbReference>
<evidence type="ECO:0008006" key="3">
    <source>
        <dbReference type="Google" id="ProtNLM"/>
    </source>
</evidence>
<comment type="caution">
    <text evidence="1">The sequence shown here is derived from an EMBL/GenBank/DDBJ whole genome shotgun (WGS) entry which is preliminary data.</text>
</comment>
<dbReference type="PANTHER" id="PTHR12860:SF0">
    <property type="entry name" value="SIGNAL RECOGNITION PARTICLE SUBUNIT SRP68"/>
    <property type="match status" value="1"/>
</dbReference>
<dbReference type="PROSITE" id="PS51257">
    <property type="entry name" value="PROKAR_LIPOPROTEIN"/>
    <property type="match status" value="1"/>
</dbReference>
<dbReference type="GO" id="GO:0030942">
    <property type="term" value="F:endoplasmic reticulum signal peptide binding"/>
    <property type="evidence" value="ECO:0007669"/>
    <property type="project" value="InterPro"/>
</dbReference>